<dbReference type="Gene3D" id="3.10.450.50">
    <property type="match status" value="1"/>
</dbReference>
<dbReference type="Pfam" id="PF13577">
    <property type="entry name" value="SnoaL_4"/>
    <property type="match status" value="1"/>
</dbReference>
<dbReference type="SUPFAM" id="SSF54427">
    <property type="entry name" value="NTF2-like"/>
    <property type="match status" value="1"/>
</dbReference>
<name>A0A381YA60_9ZZZZ</name>
<dbReference type="InterPro" id="IPR037401">
    <property type="entry name" value="SnoaL-like"/>
</dbReference>
<reference evidence="2" key="1">
    <citation type="submission" date="2018-05" db="EMBL/GenBank/DDBJ databases">
        <authorList>
            <person name="Lanie J.A."/>
            <person name="Ng W.-L."/>
            <person name="Kazmierczak K.M."/>
            <person name="Andrzejewski T.M."/>
            <person name="Davidsen T.M."/>
            <person name="Wayne K.J."/>
            <person name="Tettelin H."/>
            <person name="Glass J.I."/>
            <person name="Rusch D."/>
            <person name="Podicherti R."/>
            <person name="Tsui H.-C.T."/>
            <person name="Winkler M.E."/>
        </authorList>
    </citation>
    <scope>NUCLEOTIDE SEQUENCE</scope>
</reference>
<sequence length="111" mass="12565">MLSASFSVDAQFTMRIADGDLVGPFEGREGIMKLMTDSMDQQTDKRRHVISNIFFESSDGNNVSVVSNLTLFATENGEIKLLSAGIYHDSVVKINDNWEIYRRHLDLDKSY</sequence>
<evidence type="ECO:0000313" key="2">
    <source>
        <dbReference type="EMBL" id="SVA73363.1"/>
    </source>
</evidence>
<dbReference type="InterPro" id="IPR032710">
    <property type="entry name" value="NTF2-like_dom_sf"/>
</dbReference>
<feature type="domain" description="SnoaL-like" evidence="1">
    <location>
        <begin position="8"/>
        <end position="104"/>
    </location>
</feature>
<accession>A0A381YA60</accession>
<protein>
    <recommendedName>
        <fullName evidence="1">SnoaL-like domain-containing protein</fullName>
    </recommendedName>
</protein>
<proteinExistence type="predicted"/>
<organism evidence="2">
    <name type="scientific">marine metagenome</name>
    <dbReference type="NCBI Taxonomy" id="408172"/>
    <lineage>
        <taxon>unclassified sequences</taxon>
        <taxon>metagenomes</taxon>
        <taxon>ecological metagenomes</taxon>
    </lineage>
</organism>
<evidence type="ECO:0000259" key="1">
    <source>
        <dbReference type="Pfam" id="PF13577"/>
    </source>
</evidence>
<dbReference type="EMBL" id="UINC01017635">
    <property type="protein sequence ID" value="SVA73363.1"/>
    <property type="molecule type" value="Genomic_DNA"/>
</dbReference>
<gene>
    <name evidence="2" type="ORF">METZ01_LOCUS126217</name>
</gene>
<dbReference type="AlphaFoldDB" id="A0A381YA60"/>
<dbReference type="CDD" id="cd00531">
    <property type="entry name" value="NTF2_like"/>
    <property type="match status" value="1"/>
</dbReference>